<proteinExistence type="inferred from homology"/>
<dbReference type="PROSITE" id="PS51257">
    <property type="entry name" value="PROKAR_LIPOPROTEIN"/>
    <property type="match status" value="1"/>
</dbReference>
<dbReference type="InterPro" id="IPR028426">
    <property type="entry name" value="Huntingtin_fam"/>
</dbReference>
<dbReference type="Gene3D" id="1.25.10.10">
    <property type="entry name" value="Leucine-rich Repeat Variant"/>
    <property type="match status" value="1"/>
</dbReference>
<organism evidence="3 4">
    <name type="scientific">Rodentolepis nana</name>
    <name type="common">Dwarf tapeworm</name>
    <name type="synonym">Hymenolepis nana</name>
    <dbReference type="NCBI Taxonomy" id="102285"/>
    <lineage>
        <taxon>Eukaryota</taxon>
        <taxon>Metazoa</taxon>
        <taxon>Spiralia</taxon>
        <taxon>Lophotrochozoa</taxon>
        <taxon>Platyhelminthes</taxon>
        <taxon>Cestoda</taxon>
        <taxon>Eucestoda</taxon>
        <taxon>Cyclophyllidea</taxon>
        <taxon>Hymenolepididae</taxon>
        <taxon>Rodentolepis</taxon>
    </lineage>
</organism>
<dbReference type="AlphaFoldDB" id="A0A3P7S8H1"/>
<dbReference type="OrthoDB" id="6250975at2759"/>
<dbReference type="InterPro" id="IPR024613">
    <property type="entry name" value="Huntingtin_N_HEAT_rpt-2"/>
</dbReference>
<dbReference type="InterPro" id="IPR011989">
    <property type="entry name" value="ARM-like"/>
</dbReference>
<dbReference type="SUPFAM" id="SSF48371">
    <property type="entry name" value="ARM repeat"/>
    <property type="match status" value="1"/>
</dbReference>
<evidence type="ECO:0000313" key="4">
    <source>
        <dbReference type="Proteomes" id="UP000278807"/>
    </source>
</evidence>
<accession>A0A3P7S8H1</accession>
<dbReference type="GO" id="GO:0005737">
    <property type="term" value="C:cytoplasm"/>
    <property type="evidence" value="ECO:0007669"/>
    <property type="project" value="TreeGrafter"/>
</dbReference>
<dbReference type="Pfam" id="PF12372">
    <property type="entry name" value="Htt_N-HEAT"/>
    <property type="match status" value="1"/>
</dbReference>
<comment type="similarity">
    <text evidence="2">Belongs to the huntingtin family.</text>
</comment>
<dbReference type="InterPro" id="IPR016024">
    <property type="entry name" value="ARM-type_fold"/>
</dbReference>
<dbReference type="EMBL" id="UZAE01012209">
    <property type="protein sequence ID" value="VDO04016.1"/>
    <property type="molecule type" value="Genomic_DNA"/>
</dbReference>
<evidence type="ECO:0000256" key="1">
    <source>
        <dbReference type="ARBA" id="ARBA00002907"/>
    </source>
</evidence>
<name>A0A3P7S8H1_RODNA</name>
<dbReference type="PANTHER" id="PTHR10170">
    <property type="entry name" value="HUNTINGTON DISEASE PROTEIN"/>
    <property type="match status" value="1"/>
</dbReference>
<reference evidence="3 4" key="1">
    <citation type="submission" date="2018-11" db="EMBL/GenBank/DDBJ databases">
        <authorList>
            <consortium name="Pathogen Informatics"/>
        </authorList>
    </citation>
    <scope>NUCLEOTIDE SEQUENCE [LARGE SCALE GENOMIC DNA]</scope>
</reference>
<comment type="function">
    <text evidence="1">May play a role in microtubule-mediated transport or vesicle function.</text>
</comment>
<dbReference type="Proteomes" id="UP000278807">
    <property type="component" value="Unassembled WGS sequence"/>
</dbReference>
<keyword evidence="4" id="KW-1185">Reference proteome</keyword>
<sequence length="559" mass="61066">MVLKQWFLSNDPKKSSSAAHGLQGCLWSLRNIASLYSRIPTSALVKGQLKSIGRPHPTEYLSAPLAGLDALGNANNFYSWSRESLEFFWWSVVRLVCLQLSCRNYQTGKSASSHVMVCTASLECLLEVLSSTPAGSNPTELPTGFQATLRAFCGAKVLTSKSSFLHLDGIDSSFEASDADDESSLTLQSLNLPSSKAVESGSEIVSLVKRNLLPSSFNNTNQIDNKCVALGNPSGPSTETSGETDSEDESAVFATLSMHGCLGLFAERFGLIPGINVSARASAQSLAVACLAKLTLALPRAFLEPLRDEEGSRESCTGVEIALHLIRHSDPQVRGNACLLIGNLLRSTVTHALVDPSLEVNTHLRKEIFRLMNCLDDLLTSEKSGITFRMGLKAIRYCANAVLHLPALVHKVTMETQQPDASICLVECLSSHLVDCTRHPYRLVRREIMLLISDLDWDQFEHLERVWFGIRRKGISKRLVTATPLSKIAWNECVRLFADADRSLGKAAFRALLALARRTPSVDLNTTALNNVDLESIDAVAASLFEHSALTGKQSCTWF</sequence>
<gene>
    <name evidence="3" type="ORF">HNAJ_LOCUS8155</name>
</gene>
<evidence type="ECO:0000313" key="3">
    <source>
        <dbReference type="EMBL" id="VDO04016.1"/>
    </source>
</evidence>
<dbReference type="PANTHER" id="PTHR10170:SF10">
    <property type="entry name" value="HUNTINGTIN"/>
    <property type="match status" value="1"/>
</dbReference>
<protein>
    <submittedName>
        <fullName evidence="3">Uncharacterized protein</fullName>
    </submittedName>
</protein>
<evidence type="ECO:0000256" key="2">
    <source>
        <dbReference type="ARBA" id="ARBA00007153"/>
    </source>
</evidence>